<dbReference type="EMBL" id="CP093345">
    <property type="protein sequence ID" value="WOG92299.1"/>
    <property type="molecule type" value="Genomic_DNA"/>
</dbReference>
<reference evidence="1" key="2">
    <citation type="submission" date="2022-03" db="EMBL/GenBank/DDBJ databases">
        <title>Draft title - Genomic analysis of global carrot germplasm unveils the trajectory of domestication and the origin of high carotenoid orange carrot.</title>
        <authorList>
            <person name="Iorizzo M."/>
            <person name="Ellison S."/>
            <person name="Senalik D."/>
            <person name="Macko-Podgorni A."/>
            <person name="Grzebelus D."/>
            <person name="Bostan H."/>
            <person name="Rolling W."/>
            <person name="Curaba J."/>
            <person name="Simon P."/>
        </authorList>
    </citation>
    <scope>NUCLEOTIDE SEQUENCE</scope>
    <source>
        <tissue evidence="1">Leaf</tissue>
    </source>
</reference>
<organism evidence="1 2">
    <name type="scientific">Daucus carota subsp. sativus</name>
    <name type="common">Carrot</name>
    <dbReference type="NCBI Taxonomy" id="79200"/>
    <lineage>
        <taxon>Eukaryota</taxon>
        <taxon>Viridiplantae</taxon>
        <taxon>Streptophyta</taxon>
        <taxon>Embryophyta</taxon>
        <taxon>Tracheophyta</taxon>
        <taxon>Spermatophyta</taxon>
        <taxon>Magnoliopsida</taxon>
        <taxon>eudicotyledons</taxon>
        <taxon>Gunneridae</taxon>
        <taxon>Pentapetalae</taxon>
        <taxon>asterids</taxon>
        <taxon>campanulids</taxon>
        <taxon>Apiales</taxon>
        <taxon>Apiaceae</taxon>
        <taxon>Apioideae</taxon>
        <taxon>Scandiceae</taxon>
        <taxon>Daucinae</taxon>
        <taxon>Daucus</taxon>
        <taxon>Daucus sect. Daucus</taxon>
    </lineage>
</organism>
<protein>
    <submittedName>
        <fullName evidence="1">Uncharacterized protein</fullName>
    </submittedName>
</protein>
<name>A0AAF0WMG3_DAUCS</name>
<gene>
    <name evidence="1" type="ORF">DCAR_0311562</name>
</gene>
<accession>A0AAF0WMG3</accession>
<dbReference type="Proteomes" id="UP000077755">
    <property type="component" value="Chromosome 3"/>
</dbReference>
<evidence type="ECO:0000313" key="2">
    <source>
        <dbReference type="Proteomes" id="UP000077755"/>
    </source>
</evidence>
<dbReference type="AlphaFoldDB" id="A0AAF0WMG3"/>
<evidence type="ECO:0000313" key="1">
    <source>
        <dbReference type="EMBL" id="WOG92299.1"/>
    </source>
</evidence>
<reference evidence="1" key="1">
    <citation type="journal article" date="2016" name="Nat. Genet.">
        <title>A high-quality carrot genome assembly provides new insights into carotenoid accumulation and asterid genome evolution.</title>
        <authorList>
            <person name="Iorizzo M."/>
            <person name="Ellison S."/>
            <person name="Senalik D."/>
            <person name="Zeng P."/>
            <person name="Satapoomin P."/>
            <person name="Huang J."/>
            <person name="Bowman M."/>
            <person name="Iovene M."/>
            <person name="Sanseverino W."/>
            <person name="Cavagnaro P."/>
            <person name="Yildiz M."/>
            <person name="Macko-Podgorni A."/>
            <person name="Moranska E."/>
            <person name="Grzebelus E."/>
            <person name="Grzebelus D."/>
            <person name="Ashrafi H."/>
            <person name="Zheng Z."/>
            <person name="Cheng S."/>
            <person name="Spooner D."/>
            <person name="Van Deynze A."/>
            <person name="Simon P."/>
        </authorList>
    </citation>
    <scope>NUCLEOTIDE SEQUENCE</scope>
    <source>
        <tissue evidence="1">Leaf</tissue>
    </source>
</reference>
<proteinExistence type="predicted"/>
<keyword evidence="2" id="KW-1185">Reference proteome</keyword>
<sequence>MLKVHGRSSNEKLVVTFNKCGQPIGDKKIRYELSNFMGTLVKDHVSLTHVNWHLVPQELKNKMLQYILYFSSFISHPRTF</sequence>